<sequence length="245" mass="27307">MATHETISSFRFERLDTEAPKGDSAISGPGRDITQDVESRHADAHSALQEELSKIREAARREAYTLGHTEGLETGKKLGREEGYAAGREEGYRDGLKEAQSAAQLLREAAQQWAGIEAQVADFFERAVLQLTLAVSRQVIRRDLAKETADDLRARLQGLVDALRLDNLLVTFALHPDQVTLLRQHLHALPDSWNLHPDARMELGGVRVRVQWPEGFDGVVAAQEWDARIETRWSEVVSRILEGGG</sequence>
<dbReference type="GO" id="GO:0044781">
    <property type="term" value="P:bacterial-type flagellum organization"/>
    <property type="evidence" value="ECO:0007669"/>
    <property type="project" value="UniProtKB-KW"/>
</dbReference>
<evidence type="ECO:0000256" key="7">
    <source>
        <dbReference type="ARBA" id="ARBA00023225"/>
    </source>
</evidence>
<comment type="similarity">
    <text evidence="2">Belongs to the FliH family.</text>
</comment>
<protein>
    <recommendedName>
        <fullName evidence="3">Flagellar assembly protein FliH</fullName>
    </recommendedName>
</protein>
<comment type="function">
    <text evidence="1">Needed for flagellar regrowth and assembly.</text>
</comment>
<dbReference type="InterPro" id="IPR018035">
    <property type="entry name" value="Flagellar_FliH/T3SS_HrpE"/>
</dbReference>
<dbReference type="PANTHER" id="PTHR34982">
    <property type="entry name" value="YOP PROTEINS TRANSLOCATION PROTEIN L"/>
    <property type="match status" value="1"/>
</dbReference>
<dbReference type="AlphaFoldDB" id="A0A1E7YIJ9"/>
<dbReference type="Proteomes" id="UP000175616">
    <property type="component" value="Unassembled WGS sequence"/>
</dbReference>
<dbReference type="RefSeq" id="WP_070114113.1">
    <property type="nucleotide sequence ID" value="NZ_JAAOMI010000294.1"/>
</dbReference>
<dbReference type="GO" id="GO:0015031">
    <property type="term" value="P:protein transport"/>
    <property type="evidence" value="ECO:0007669"/>
    <property type="project" value="UniProtKB-KW"/>
</dbReference>
<evidence type="ECO:0000256" key="1">
    <source>
        <dbReference type="ARBA" id="ARBA00003041"/>
    </source>
</evidence>
<feature type="compositionally biased region" description="Basic and acidic residues" evidence="8">
    <location>
        <begin position="11"/>
        <end position="21"/>
    </location>
</feature>
<dbReference type="GO" id="GO:0005829">
    <property type="term" value="C:cytosol"/>
    <property type="evidence" value="ECO:0007669"/>
    <property type="project" value="TreeGrafter"/>
</dbReference>
<comment type="caution">
    <text evidence="10">The sequence shown here is derived from an EMBL/GenBank/DDBJ whole genome shotgun (WGS) entry which is preliminary data.</text>
</comment>
<feature type="region of interest" description="Disordered" evidence="8">
    <location>
        <begin position="1"/>
        <end position="33"/>
    </location>
</feature>
<evidence type="ECO:0000313" key="10">
    <source>
        <dbReference type="EMBL" id="OFC28454.1"/>
    </source>
</evidence>
<name>A0A1E7YIJ9_9PROT</name>
<evidence type="ECO:0000259" key="9">
    <source>
        <dbReference type="Pfam" id="PF02108"/>
    </source>
</evidence>
<dbReference type="PANTHER" id="PTHR34982:SF1">
    <property type="entry name" value="FLAGELLAR ASSEMBLY PROTEIN FLIH"/>
    <property type="match status" value="1"/>
</dbReference>
<feature type="domain" description="Flagellar assembly protein FliH/Type III secretion system HrpE" evidence="9">
    <location>
        <begin position="98"/>
        <end position="234"/>
    </location>
</feature>
<dbReference type="EMBL" id="LZYE01000382">
    <property type="protein sequence ID" value="OFC28454.1"/>
    <property type="molecule type" value="Genomic_DNA"/>
</dbReference>
<reference evidence="10 11" key="1">
    <citation type="submission" date="2016-06" db="EMBL/GenBank/DDBJ databases">
        <title>Gene turnover analysis identifies the evolutionary adaptation of the extremophile Acidithiobacillus caldus.</title>
        <authorList>
            <person name="Zhang X."/>
        </authorList>
    </citation>
    <scope>NUCLEOTIDE SEQUENCE [LARGE SCALE GENOMIC DNA]</scope>
    <source>
        <strain evidence="10 11">DX</strain>
    </source>
</reference>
<gene>
    <name evidence="10" type="ORF">BAE27_15480</name>
</gene>
<keyword evidence="5" id="KW-1005">Bacterial flagellum biogenesis</keyword>
<evidence type="ECO:0000313" key="11">
    <source>
        <dbReference type="Proteomes" id="UP000175616"/>
    </source>
</evidence>
<evidence type="ECO:0000256" key="4">
    <source>
        <dbReference type="ARBA" id="ARBA00022448"/>
    </source>
</evidence>
<evidence type="ECO:0000256" key="2">
    <source>
        <dbReference type="ARBA" id="ARBA00006602"/>
    </source>
</evidence>
<evidence type="ECO:0000256" key="3">
    <source>
        <dbReference type="ARBA" id="ARBA00016507"/>
    </source>
</evidence>
<organism evidence="10 11">
    <name type="scientific">Acidithiobacillus caldus</name>
    <dbReference type="NCBI Taxonomy" id="33059"/>
    <lineage>
        <taxon>Bacteria</taxon>
        <taxon>Pseudomonadati</taxon>
        <taxon>Pseudomonadota</taxon>
        <taxon>Acidithiobacillia</taxon>
        <taxon>Acidithiobacillales</taxon>
        <taxon>Acidithiobacillaceae</taxon>
        <taxon>Acidithiobacillus</taxon>
    </lineage>
</organism>
<keyword evidence="7" id="KW-1006">Bacterial flagellum protein export</keyword>
<evidence type="ECO:0000256" key="6">
    <source>
        <dbReference type="ARBA" id="ARBA00022927"/>
    </source>
</evidence>
<dbReference type="Pfam" id="PF02108">
    <property type="entry name" value="FliH"/>
    <property type="match status" value="1"/>
</dbReference>
<accession>A0A1E7YIJ9</accession>
<proteinExistence type="inferred from homology"/>
<evidence type="ECO:0000256" key="8">
    <source>
        <dbReference type="SAM" id="MobiDB-lite"/>
    </source>
</evidence>
<keyword evidence="4" id="KW-0813">Transport</keyword>
<evidence type="ECO:0000256" key="5">
    <source>
        <dbReference type="ARBA" id="ARBA00022795"/>
    </source>
</evidence>
<dbReference type="InterPro" id="IPR051472">
    <property type="entry name" value="T3SS_Stator/FliH"/>
</dbReference>
<keyword evidence="6" id="KW-0653">Protein transport</keyword>